<reference evidence="1 2" key="1">
    <citation type="submission" date="2016-10" db="EMBL/GenBank/DDBJ databases">
        <authorList>
            <person name="de Groot N.N."/>
        </authorList>
    </citation>
    <scope>NUCLEOTIDE SEQUENCE [LARGE SCALE GENOMIC DNA]</scope>
    <source>
        <strain evidence="1 2">ATCC 700224</strain>
    </source>
</reference>
<gene>
    <name evidence="1" type="ORF">SAMN05421720_103242</name>
</gene>
<accession>A0A1G7ACC6</accession>
<dbReference type="STRING" id="69960.SAMN05421720_103242"/>
<name>A0A1G7ACC6_9PROT</name>
<evidence type="ECO:0000313" key="1">
    <source>
        <dbReference type="EMBL" id="SDE11675.1"/>
    </source>
</evidence>
<protein>
    <submittedName>
        <fullName evidence="1">Uncharacterized protein</fullName>
    </submittedName>
</protein>
<dbReference type="Proteomes" id="UP000199412">
    <property type="component" value="Unassembled WGS sequence"/>
</dbReference>
<dbReference type="AlphaFoldDB" id="A0A1G7ACC6"/>
<evidence type="ECO:0000313" key="2">
    <source>
        <dbReference type="Proteomes" id="UP000199412"/>
    </source>
</evidence>
<dbReference type="EMBL" id="FNAP01000003">
    <property type="protein sequence ID" value="SDE11675.1"/>
    <property type="molecule type" value="Genomic_DNA"/>
</dbReference>
<keyword evidence="2" id="KW-1185">Reference proteome</keyword>
<proteinExistence type="predicted"/>
<organism evidence="1 2">
    <name type="scientific">Rhodospira trueperi</name>
    <dbReference type="NCBI Taxonomy" id="69960"/>
    <lineage>
        <taxon>Bacteria</taxon>
        <taxon>Pseudomonadati</taxon>
        <taxon>Pseudomonadota</taxon>
        <taxon>Alphaproteobacteria</taxon>
        <taxon>Rhodospirillales</taxon>
        <taxon>Rhodospirillaceae</taxon>
        <taxon>Rhodospira</taxon>
    </lineage>
</organism>
<sequence>MATPLLSEPEESRPWTRIAGPDDLLAAARAAPAGMPLVVAAPEGVGEALGPGWPRALVTVFRERWARVESEAPPPPPPLVLVWECGPAVGLALAALADWPAPPGWTLVLALDDDVPAPAVEALTSRAATAGVRVRLLPRGGGAADS</sequence>
<dbReference type="RefSeq" id="WP_092783907.1">
    <property type="nucleotide sequence ID" value="NZ_FNAP01000003.1"/>
</dbReference>